<keyword evidence="3" id="KW-1185">Reference proteome</keyword>
<feature type="region of interest" description="Disordered" evidence="1">
    <location>
        <begin position="210"/>
        <end position="243"/>
    </location>
</feature>
<comment type="caution">
    <text evidence="2">The sequence shown here is derived from an EMBL/GenBank/DDBJ whole genome shotgun (WGS) entry which is preliminary data.</text>
</comment>
<gene>
    <name evidence="2" type="ORF">RHGRI_016338</name>
</gene>
<organism evidence="2 3">
    <name type="scientific">Rhododendron griersonianum</name>
    <dbReference type="NCBI Taxonomy" id="479676"/>
    <lineage>
        <taxon>Eukaryota</taxon>
        <taxon>Viridiplantae</taxon>
        <taxon>Streptophyta</taxon>
        <taxon>Embryophyta</taxon>
        <taxon>Tracheophyta</taxon>
        <taxon>Spermatophyta</taxon>
        <taxon>Magnoliopsida</taxon>
        <taxon>eudicotyledons</taxon>
        <taxon>Gunneridae</taxon>
        <taxon>Pentapetalae</taxon>
        <taxon>asterids</taxon>
        <taxon>Ericales</taxon>
        <taxon>Ericaceae</taxon>
        <taxon>Ericoideae</taxon>
        <taxon>Rhodoreae</taxon>
        <taxon>Rhododendron</taxon>
    </lineage>
</organism>
<reference evidence="2 3" key="1">
    <citation type="submission" date="2020-08" db="EMBL/GenBank/DDBJ databases">
        <title>Plant Genome Project.</title>
        <authorList>
            <person name="Zhang R.-G."/>
        </authorList>
    </citation>
    <scope>NUCLEOTIDE SEQUENCE [LARGE SCALE GENOMIC DNA]</scope>
    <source>
        <strain evidence="2">WSP0</strain>
        <tissue evidence="2">Leaf</tissue>
    </source>
</reference>
<accession>A0AAV6JTT0</accession>
<sequence length="277" mass="30053">MNYTLDDILRVEFRLGLLQPQQSSNHRRRLIIISNIDTIRFSLSSKLIHQTLQKPISSPLHSPHALLHPLVINPPQNRKVIAQIQRLPPHKRLLESFNQLPPCFAPCILVPDESLAVDHPHDDINRQDKEPVLQLHSLRIAVPAPPRGPTQMGEEVPPLLFADDGPFLEAFGGEELDDGEAAEGPPEVAVRGPHVGGVVVGQGVGRHAGRAVGEGDVVPGEAFFDGGRGGEDEGGAGAEPEEENRAVLGRQAAEGLVGRCFYEVEVADYGEREGTGR</sequence>
<proteinExistence type="predicted"/>
<dbReference type="Proteomes" id="UP000823749">
    <property type="component" value="Chromosome 6"/>
</dbReference>
<protein>
    <submittedName>
        <fullName evidence="2">Uncharacterized protein</fullName>
    </submittedName>
</protein>
<dbReference type="EMBL" id="JACTNZ010000006">
    <property type="protein sequence ID" value="KAG5543562.1"/>
    <property type="molecule type" value="Genomic_DNA"/>
</dbReference>
<dbReference type="AlphaFoldDB" id="A0AAV6JTT0"/>
<evidence type="ECO:0000313" key="2">
    <source>
        <dbReference type="EMBL" id="KAG5543562.1"/>
    </source>
</evidence>
<name>A0AAV6JTT0_9ERIC</name>
<evidence type="ECO:0000313" key="3">
    <source>
        <dbReference type="Proteomes" id="UP000823749"/>
    </source>
</evidence>
<evidence type="ECO:0000256" key="1">
    <source>
        <dbReference type="SAM" id="MobiDB-lite"/>
    </source>
</evidence>